<protein>
    <submittedName>
        <fullName evidence="7">Cadherin repeat domain-containing protein</fullName>
    </submittedName>
</protein>
<evidence type="ECO:0000256" key="3">
    <source>
        <dbReference type="ARBA" id="ARBA00022989"/>
    </source>
</evidence>
<comment type="subcellular location">
    <subcellularLocation>
        <location evidence="1">Membrane</location>
        <topology evidence="1">Single-pass membrane protein</topology>
    </subcellularLocation>
</comment>
<evidence type="ECO:0000256" key="1">
    <source>
        <dbReference type="ARBA" id="ARBA00004167"/>
    </source>
</evidence>
<keyword evidence="8" id="KW-1185">Reference proteome</keyword>
<dbReference type="InterPro" id="IPR050174">
    <property type="entry name" value="Protocadherin/Cadherin-CA"/>
</dbReference>
<keyword evidence="3" id="KW-1133">Transmembrane helix</keyword>
<evidence type="ECO:0000256" key="2">
    <source>
        <dbReference type="ARBA" id="ARBA00022692"/>
    </source>
</evidence>
<feature type="compositionally biased region" description="Acidic residues" evidence="5">
    <location>
        <begin position="1"/>
        <end position="12"/>
    </location>
</feature>
<dbReference type="SMART" id="SM00112">
    <property type="entry name" value="CA"/>
    <property type="match status" value="1"/>
</dbReference>
<accession>A0A3N6NA36</accession>
<evidence type="ECO:0000256" key="4">
    <source>
        <dbReference type="ARBA" id="ARBA00023180"/>
    </source>
</evidence>
<dbReference type="PANTHER" id="PTHR24028:SF316">
    <property type="entry name" value="NEURAL-CADHERIN-LIKE"/>
    <property type="match status" value="1"/>
</dbReference>
<comment type="caution">
    <text evidence="7">The sequence shown here is derived from an EMBL/GenBank/DDBJ whole genome shotgun (WGS) entry which is preliminary data.</text>
</comment>
<feature type="region of interest" description="Disordered" evidence="5">
    <location>
        <begin position="1"/>
        <end position="27"/>
    </location>
</feature>
<dbReference type="GO" id="GO:0005886">
    <property type="term" value="C:plasma membrane"/>
    <property type="evidence" value="ECO:0007669"/>
    <property type="project" value="TreeGrafter"/>
</dbReference>
<name>A0A3N6NA36_9CYAN</name>
<evidence type="ECO:0000313" key="7">
    <source>
        <dbReference type="EMBL" id="RQH12614.1"/>
    </source>
</evidence>
<sequence>MLLDNDSVEENSEAGTVIGTFTTEDPDESDVHEYRLVDDADGRFALNEDQLVVAEGTNLDFEEQETYDIQVRTFDNAGENLTKSFTIALLNVNDPPEITIPDDQQLVNEGEQLDIVGIEVTDPDAGDGELEVTLETTNDGNLTLNSTSGLTFTTGDGQADAEIVFTGSLENINQSLVY</sequence>
<keyword evidence="4" id="KW-0325">Glycoprotein</keyword>
<dbReference type="EMBL" id="RCBY01000652">
    <property type="protein sequence ID" value="RQH12614.1"/>
    <property type="molecule type" value="Genomic_DNA"/>
</dbReference>
<feature type="domain" description="Cadherin" evidence="6">
    <location>
        <begin position="7"/>
        <end position="98"/>
    </location>
</feature>
<reference evidence="7 8" key="1">
    <citation type="journal article" date="2018" name="ACS Chem. Biol.">
        <title>Ketoreductase domain dysfunction expands chemodiversity: malyngamide biosynthesis in the cyanobacterium Okeania hirsuta.</title>
        <authorList>
            <person name="Moss N.A."/>
            <person name="Leao T."/>
            <person name="Rankin M."/>
            <person name="McCullough T.M."/>
            <person name="Qu P."/>
            <person name="Korobeynikov A."/>
            <person name="Smith J.L."/>
            <person name="Gerwick L."/>
            <person name="Gerwick W.H."/>
        </authorList>
    </citation>
    <scope>NUCLEOTIDE SEQUENCE [LARGE SCALE GENOMIC DNA]</scope>
    <source>
        <strain evidence="7 8">PAB10Feb10-1</strain>
    </source>
</reference>
<proteinExistence type="predicted"/>
<dbReference type="InterPro" id="IPR015919">
    <property type="entry name" value="Cadherin-like_sf"/>
</dbReference>
<keyword evidence="2" id="KW-0812">Transmembrane</keyword>
<dbReference type="Pfam" id="PF00028">
    <property type="entry name" value="Cadherin"/>
    <property type="match status" value="1"/>
</dbReference>
<dbReference type="InterPro" id="IPR002126">
    <property type="entry name" value="Cadherin-like_dom"/>
</dbReference>
<dbReference type="GO" id="GO:0007156">
    <property type="term" value="P:homophilic cell adhesion via plasma membrane adhesion molecules"/>
    <property type="evidence" value="ECO:0007669"/>
    <property type="project" value="InterPro"/>
</dbReference>
<dbReference type="PROSITE" id="PS50268">
    <property type="entry name" value="CADHERIN_2"/>
    <property type="match status" value="1"/>
</dbReference>
<dbReference type="AlphaFoldDB" id="A0A3N6NA36"/>
<dbReference type="CDD" id="cd11304">
    <property type="entry name" value="Cadherin_repeat"/>
    <property type="match status" value="1"/>
</dbReference>
<evidence type="ECO:0000256" key="5">
    <source>
        <dbReference type="SAM" id="MobiDB-lite"/>
    </source>
</evidence>
<evidence type="ECO:0000313" key="8">
    <source>
        <dbReference type="Proteomes" id="UP000269154"/>
    </source>
</evidence>
<gene>
    <name evidence="7" type="ORF">D5R40_34770</name>
</gene>
<evidence type="ECO:0000259" key="6">
    <source>
        <dbReference type="PROSITE" id="PS50268"/>
    </source>
</evidence>
<dbReference type="PANTHER" id="PTHR24028">
    <property type="entry name" value="CADHERIN-87A"/>
    <property type="match status" value="1"/>
</dbReference>
<dbReference type="Proteomes" id="UP000269154">
    <property type="component" value="Unassembled WGS sequence"/>
</dbReference>
<dbReference type="Gene3D" id="2.60.40.60">
    <property type="entry name" value="Cadherins"/>
    <property type="match status" value="1"/>
</dbReference>
<organism evidence="7 8">
    <name type="scientific">Okeania hirsuta</name>
    <dbReference type="NCBI Taxonomy" id="1458930"/>
    <lineage>
        <taxon>Bacteria</taxon>
        <taxon>Bacillati</taxon>
        <taxon>Cyanobacteriota</taxon>
        <taxon>Cyanophyceae</taxon>
        <taxon>Oscillatoriophycideae</taxon>
        <taxon>Oscillatoriales</taxon>
        <taxon>Microcoleaceae</taxon>
        <taxon>Okeania</taxon>
    </lineage>
</organism>
<keyword evidence="3" id="KW-0472">Membrane</keyword>
<dbReference type="SUPFAM" id="SSF49313">
    <property type="entry name" value="Cadherin-like"/>
    <property type="match status" value="1"/>
</dbReference>
<dbReference type="GO" id="GO:0005509">
    <property type="term" value="F:calcium ion binding"/>
    <property type="evidence" value="ECO:0007669"/>
    <property type="project" value="InterPro"/>
</dbReference>